<evidence type="ECO:0000313" key="3">
    <source>
        <dbReference type="EMBL" id="DAD79690.1"/>
    </source>
</evidence>
<organism evidence="3">
    <name type="scientific">Myoviridae sp. ct9Fw19</name>
    <dbReference type="NCBI Taxonomy" id="2826624"/>
    <lineage>
        <taxon>Viruses</taxon>
        <taxon>Duplodnaviria</taxon>
        <taxon>Heunggongvirae</taxon>
        <taxon>Uroviricota</taxon>
        <taxon>Caudoviricetes</taxon>
    </lineage>
</organism>
<feature type="domain" description="ParB-like N-terminal" evidence="2">
    <location>
        <begin position="27"/>
        <end position="122"/>
    </location>
</feature>
<dbReference type="Pfam" id="PF02195">
    <property type="entry name" value="ParB_N"/>
    <property type="match status" value="1"/>
</dbReference>
<sequence>MAKKPFSVCDYIKPEDVSKLDTLTAISFIPRERLRQNEKNFYATSSIDELADSIALNGIIEPIIVRPVRDGSGDYRIISGHRRFLAICELAKAEPERWDRVPAIIREPASDVLEELLLIEANRATRVMSSADTMRQAERYRELLAELKSQGVEIPGRLRDAVAEAMQISASRLARLDVIRKNLSPEWMEAFETGSLSESAAYELARLPQEQQAKVRSKAKGTPTAQSVAAIASELSREADSSLGQSHAKTSPREEPEADERPDCLIDGQKEFSARWRHLVDVCSEAGVSISEVADTLWESEEDIRCFVSWQPNSDGHIWSPEEFCDLEDMLALSEMTGLCVNALLGRVPTDCTSCKWAAAQT</sequence>
<dbReference type="GO" id="GO:0007059">
    <property type="term" value="P:chromosome segregation"/>
    <property type="evidence" value="ECO:0007669"/>
    <property type="project" value="TreeGrafter"/>
</dbReference>
<evidence type="ECO:0000259" key="2">
    <source>
        <dbReference type="SMART" id="SM00470"/>
    </source>
</evidence>
<feature type="compositionally biased region" description="Basic and acidic residues" evidence="1">
    <location>
        <begin position="251"/>
        <end position="262"/>
    </location>
</feature>
<name>A0A8S5MBR3_9CAUD</name>
<dbReference type="SMART" id="SM00470">
    <property type="entry name" value="ParB"/>
    <property type="match status" value="1"/>
</dbReference>
<dbReference type="PANTHER" id="PTHR33375">
    <property type="entry name" value="CHROMOSOME-PARTITIONING PROTEIN PARB-RELATED"/>
    <property type="match status" value="1"/>
</dbReference>
<dbReference type="Gene3D" id="1.10.10.2830">
    <property type="match status" value="1"/>
</dbReference>
<evidence type="ECO:0000256" key="1">
    <source>
        <dbReference type="SAM" id="MobiDB-lite"/>
    </source>
</evidence>
<reference evidence="3" key="1">
    <citation type="journal article" date="2021" name="Proc. Natl. Acad. Sci. U.S.A.">
        <title>A Catalog of Tens of Thousands of Viruses from Human Metagenomes Reveals Hidden Associations with Chronic Diseases.</title>
        <authorList>
            <person name="Tisza M.J."/>
            <person name="Buck C.B."/>
        </authorList>
    </citation>
    <scope>NUCLEOTIDE SEQUENCE</scope>
    <source>
        <strain evidence="3">Ct9Fw19</strain>
    </source>
</reference>
<dbReference type="SUPFAM" id="SSF109709">
    <property type="entry name" value="KorB DNA-binding domain-like"/>
    <property type="match status" value="1"/>
</dbReference>
<dbReference type="InterPro" id="IPR050336">
    <property type="entry name" value="Chromosome_partition/occlusion"/>
</dbReference>
<dbReference type="PANTHER" id="PTHR33375:SF1">
    <property type="entry name" value="CHROMOSOME-PARTITIONING PROTEIN PARB-RELATED"/>
    <property type="match status" value="1"/>
</dbReference>
<feature type="region of interest" description="Disordered" evidence="1">
    <location>
        <begin position="237"/>
        <end position="262"/>
    </location>
</feature>
<proteinExistence type="predicted"/>
<dbReference type="InterPro" id="IPR003115">
    <property type="entry name" value="ParB_N"/>
</dbReference>
<dbReference type="Gene3D" id="3.90.1530.10">
    <property type="entry name" value="Conserved hypothetical protein from pyrococcus furiosus pfu- 392566-001, ParB domain"/>
    <property type="match status" value="1"/>
</dbReference>
<dbReference type="SUPFAM" id="SSF110849">
    <property type="entry name" value="ParB/Sulfiredoxin"/>
    <property type="match status" value="1"/>
</dbReference>
<accession>A0A8S5MBR3</accession>
<dbReference type="InterPro" id="IPR036086">
    <property type="entry name" value="ParB/Sulfiredoxin_sf"/>
</dbReference>
<protein>
    <submittedName>
        <fullName evidence="3">Chromosome partitioning protein</fullName>
    </submittedName>
</protein>
<dbReference type="EMBL" id="BK014870">
    <property type="protein sequence ID" value="DAD79690.1"/>
    <property type="molecule type" value="Genomic_DNA"/>
</dbReference>